<evidence type="ECO:0000313" key="8">
    <source>
        <dbReference type="EMBL" id="BBP44682.1"/>
    </source>
</evidence>
<dbReference type="AlphaFoldDB" id="A0A6F8PRC2"/>
<evidence type="ECO:0000256" key="1">
    <source>
        <dbReference type="ARBA" id="ARBA00004651"/>
    </source>
</evidence>
<feature type="transmembrane region" description="Helical" evidence="7">
    <location>
        <begin position="65"/>
        <end position="85"/>
    </location>
</feature>
<keyword evidence="3" id="KW-1003">Cell membrane</keyword>
<dbReference type="PANTHER" id="PTHR34584:SF1">
    <property type="entry name" value="NA(+)_H(+) ANTIPORTER SUBUNIT E1"/>
    <property type="match status" value="1"/>
</dbReference>
<dbReference type="Proteomes" id="UP000501726">
    <property type="component" value="Chromosome"/>
</dbReference>
<keyword evidence="6 7" id="KW-0472">Membrane</keyword>
<dbReference type="NCBIfam" id="NF006518">
    <property type="entry name" value="PRK08965.1-2"/>
    <property type="match status" value="1"/>
</dbReference>
<evidence type="ECO:0000256" key="4">
    <source>
        <dbReference type="ARBA" id="ARBA00022692"/>
    </source>
</evidence>
<evidence type="ECO:0000256" key="5">
    <source>
        <dbReference type="ARBA" id="ARBA00022989"/>
    </source>
</evidence>
<evidence type="ECO:0000256" key="2">
    <source>
        <dbReference type="ARBA" id="ARBA00006228"/>
    </source>
</evidence>
<protein>
    <submittedName>
        <fullName evidence="8">Monovalent cation/H+ antiporter subunit E</fullName>
    </submittedName>
</protein>
<dbReference type="RefSeq" id="WP_173269173.1">
    <property type="nucleotide sequence ID" value="NZ_AP021889.1"/>
</dbReference>
<dbReference type="EMBL" id="AP021889">
    <property type="protein sequence ID" value="BBP44682.1"/>
    <property type="molecule type" value="Genomic_DNA"/>
</dbReference>
<evidence type="ECO:0000313" key="9">
    <source>
        <dbReference type="Proteomes" id="UP000501726"/>
    </source>
</evidence>
<sequence>MKFVPRFPQPLLSLTLFLIWLLLNNDFSPGQLLLGLFLAWAIPLFTQVFWPHPICLRKPFTLIKFLFIVLGDIVVANFVVAHRILSSTKKLQPTFLAIPLDLQHPIAISIFANTISLTPGTVSCHLSDDRKILLVHALDSAKPQHDIAQIKQRYEHPLKEVFESCCN</sequence>
<keyword evidence="9" id="KW-1185">Reference proteome</keyword>
<organism evidence="8 9">
    <name type="scientific">Thiosulfatimonas sediminis</name>
    <dbReference type="NCBI Taxonomy" id="2675054"/>
    <lineage>
        <taxon>Bacteria</taxon>
        <taxon>Pseudomonadati</taxon>
        <taxon>Pseudomonadota</taxon>
        <taxon>Gammaproteobacteria</taxon>
        <taxon>Thiotrichales</taxon>
        <taxon>Piscirickettsiaceae</taxon>
        <taxon>Thiosulfatimonas</taxon>
    </lineage>
</organism>
<keyword evidence="4 7" id="KW-0812">Transmembrane</keyword>
<evidence type="ECO:0000256" key="3">
    <source>
        <dbReference type="ARBA" id="ARBA00022475"/>
    </source>
</evidence>
<dbReference type="GO" id="GO:0008324">
    <property type="term" value="F:monoatomic cation transmembrane transporter activity"/>
    <property type="evidence" value="ECO:0007669"/>
    <property type="project" value="InterPro"/>
</dbReference>
<accession>A0A6F8PRC2</accession>
<evidence type="ECO:0000256" key="7">
    <source>
        <dbReference type="SAM" id="Phobius"/>
    </source>
</evidence>
<comment type="similarity">
    <text evidence="2">Belongs to the CPA3 antiporters (TC 2.A.63) subunit E family.</text>
</comment>
<dbReference type="GO" id="GO:0005886">
    <property type="term" value="C:plasma membrane"/>
    <property type="evidence" value="ECO:0007669"/>
    <property type="project" value="UniProtKB-SubCell"/>
</dbReference>
<keyword evidence="5 7" id="KW-1133">Transmembrane helix</keyword>
<dbReference type="InterPro" id="IPR002758">
    <property type="entry name" value="Cation_antiport_E"/>
</dbReference>
<evidence type="ECO:0000256" key="6">
    <source>
        <dbReference type="ARBA" id="ARBA00023136"/>
    </source>
</evidence>
<gene>
    <name evidence="8" type="ORF">THMIRHAS_00550</name>
</gene>
<reference evidence="9" key="1">
    <citation type="submission" date="2019-11" db="EMBL/GenBank/DDBJ databases">
        <title>Isolation and characterization of two novel species in the genus Thiomicrorhabdus.</title>
        <authorList>
            <person name="Mochizuki J."/>
            <person name="Kojima H."/>
            <person name="Fukui M."/>
        </authorList>
    </citation>
    <scope>NUCLEOTIDE SEQUENCE [LARGE SCALE GENOMIC DNA]</scope>
    <source>
        <strain evidence="9">aks77</strain>
    </source>
</reference>
<dbReference type="PANTHER" id="PTHR34584">
    <property type="entry name" value="NA(+)/H(+) ANTIPORTER SUBUNIT E1"/>
    <property type="match status" value="1"/>
</dbReference>
<name>A0A6F8PRC2_9GAMM</name>
<proteinExistence type="inferred from homology"/>
<dbReference type="PIRSF" id="PIRSF019239">
    <property type="entry name" value="MrpE"/>
    <property type="match status" value="1"/>
</dbReference>
<dbReference type="KEGG" id="tse:THMIRHAS_00550"/>
<dbReference type="Pfam" id="PF01899">
    <property type="entry name" value="MNHE"/>
    <property type="match status" value="1"/>
</dbReference>
<comment type="subcellular location">
    <subcellularLocation>
        <location evidence="1">Cell membrane</location>
        <topology evidence="1">Multi-pass membrane protein</topology>
    </subcellularLocation>
</comment>